<protein>
    <submittedName>
        <fullName evidence="1">Uncharacterized protein</fullName>
    </submittedName>
</protein>
<dbReference type="STRING" id="765911.Thivi_2034"/>
<gene>
    <name evidence="1" type="ordered locus">Thivi_2034</name>
</gene>
<sequence length="68" mass="7243">MHPAIPGQPLGEIARALGVSFNTTLVALAESAALVLLLHLVQAQEELAVNQAGHYTLINLINRLYAGR</sequence>
<dbReference type="Proteomes" id="UP000006062">
    <property type="component" value="Chromosome"/>
</dbReference>
<accession>I3YAH3</accession>
<evidence type="ECO:0000313" key="2">
    <source>
        <dbReference type="Proteomes" id="UP000006062"/>
    </source>
</evidence>
<dbReference type="KEGG" id="tvi:Thivi_2034"/>
<name>I3YAH3_THIV6</name>
<keyword evidence="2" id="KW-1185">Reference proteome</keyword>
<dbReference type="AlphaFoldDB" id="I3YAH3"/>
<dbReference type="HOGENOM" id="CLU_2792747_0_0_6"/>
<proteinExistence type="predicted"/>
<organism evidence="1 2">
    <name type="scientific">Thiocystis violascens (strain ATCC 17096 / DSM 198 / 6111)</name>
    <name type="common">Chromatium violascens</name>
    <dbReference type="NCBI Taxonomy" id="765911"/>
    <lineage>
        <taxon>Bacteria</taxon>
        <taxon>Pseudomonadati</taxon>
        <taxon>Pseudomonadota</taxon>
        <taxon>Gammaproteobacteria</taxon>
        <taxon>Chromatiales</taxon>
        <taxon>Chromatiaceae</taxon>
        <taxon>Thiocystis</taxon>
    </lineage>
</organism>
<reference evidence="1 2" key="1">
    <citation type="submission" date="2012-06" db="EMBL/GenBank/DDBJ databases">
        <title>Complete sequence of Thiocystis violascens DSM 198.</title>
        <authorList>
            <consortium name="US DOE Joint Genome Institute"/>
            <person name="Lucas S."/>
            <person name="Han J."/>
            <person name="Lapidus A."/>
            <person name="Cheng J.-F."/>
            <person name="Goodwin L."/>
            <person name="Pitluck S."/>
            <person name="Peters L."/>
            <person name="Ovchinnikova G."/>
            <person name="Teshima H."/>
            <person name="Detter J.C."/>
            <person name="Han C."/>
            <person name="Tapia R."/>
            <person name="Land M."/>
            <person name="Hauser L."/>
            <person name="Kyrpides N."/>
            <person name="Ivanova N."/>
            <person name="Pagani I."/>
            <person name="Vogl K."/>
            <person name="Liu Z."/>
            <person name="Frigaard N.-U."/>
            <person name="Bryant D."/>
            <person name="Woyke T."/>
        </authorList>
    </citation>
    <scope>NUCLEOTIDE SEQUENCE [LARGE SCALE GENOMIC DNA]</scope>
    <source>
        <strain evidence="2">ATCC 17096 / DSM 198 / 6111</strain>
    </source>
</reference>
<evidence type="ECO:0000313" key="1">
    <source>
        <dbReference type="EMBL" id="AFL73991.1"/>
    </source>
</evidence>
<dbReference type="EMBL" id="CP003154">
    <property type="protein sequence ID" value="AFL73991.1"/>
    <property type="molecule type" value="Genomic_DNA"/>
</dbReference>